<proteinExistence type="predicted"/>
<comment type="subcellular location">
    <subcellularLocation>
        <location evidence="1">Membrane</location>
        <topology evidence="1">Single-pass membrane protein</topology>
    </subcellularLocation>
</comment>
<dbReference type="GO" id="GO:0007156">
    <property type="term" value="P:homophilic cell adhesion via plasma membrane adhesion molecules"/>
    <property type="evidence" value="ECO:0007669"/>
    <property type="project" value="InterPro"/>
</dbReference>
<evidence type="ECO:0000313" key="10">
    <source>
        <dbReference type="EMBL" id="PVD39237.1"/>
    </source>
</evidence>
<evidence type="ECO:0000256" key="5">
    <source>
        <dbReference type="ARBA" id="ARBA00022989"/>
    </source>
</evidence>
<feature type="domain" description="Cadherin" evidence="9">
    <location>
        <begin position="438"/>
        <end position="538"/>
    </location>
</feature>
<dbReference type="FunFam" id="2.60.40.60:FF:000020">
    <property type="entry name" value="Dachsous cadherin-related 1b"/>
    <property type="match status" value="1"/>
</dbReference>
<dbReference type="STRING" id="400727.A0A2T7Q0R9"/>
<name>A0A2T7Q0R9_POMCA</name>
<feature type="domain" description="Cadherin" evidence="9">
    <location>
        <begin position="220"/>
        <end position="337"/>
    </location>
</feature>
<dbReference type="OrthoDB" id="6162222at2759"/>
<evidence type="ECO:0000259" key="9">
    <source>
        <dbReference type="PROSITE" id="PS50268"/>
    </source>
</evidence>
<sequence>MFHDRSTLTGTVIGNITASDSDGPQPLTFTIATDATSALVYLNNTRNVNSDTRAVDIVLKEILDRDYEPNDRNLYFTISDGSSEIPAKVRLFISDVNDNPPFFKNLPYKITVNESIPQGTVVYSGIKAFDPDNGRGGTVSYSMMVSTSTTGYNDADDGYRSTFTINQYDGTITLINALDYEKHTFYQFKVNAQDGDGLKAVPADFFVTVLDVQDTPPIFINLPYAQRVFENITAGTQVIQVAGIDQDRGIPNALSYSFIKGDYSKFAINSSTGWITLGPGQILDRDSADMSSNGGVFAMYVQATEIVPAGQMNYGTTTANALVTVTVADINDNAPVFSSSQYTARIMENMQGTNSHFSLTLEKSGRPYTDFTVIPQEVYSESTVLIQVNNSAVLDYEQTKQILFQVVARELETAERRSNTATVTLSIQDMNDNSPVFNASSYHLWVMENAAVGSRIGNIQATDMDSDSYGRITYSIRGGNGQFTVDPNTGVISLATSLDRETTSEYFLSAEAKDGGGLRTPVEIQITVTDDNDNAPLFSAAVDNDEPNTPNSIVRYRIAQTPPGLESNFTINSTSGEITLVRPLDYERLDPSMKGKITLNISAYDGGTPQKSSVISVQITVEDVNDYAPVFSPAFYAVQIMENSAEGLLIQATGMQ</sequence>
<evidence type="ECO:0000256" key="4">
    <source>
        <dbReference type="ARBA" id="ARBA00022837"/>
    </source>
</evidence>
<dbReference type="PROSITE" id="PS50268">
    <property type="entry name" value="CADHERIN_2"/>
    <property type="match status" value="6"/>
</dbReference>
<evidence type="ECO:0000256" key="3">
    <source>
        <dbReference type="ARBA" id="ARBA00022737"/>
    </source>
</evidence>
<protein>
    <recommendedName>
        <fullName evidence="9">Cadherin domain-containing protein</fullName>
    </recommendedName>
</protein>
<keyword evidence="2" id="KW-0812">Transmembrane</keyword>
<dbReference type="InterPro" id="IPR050174">
    <property type="entry name" value="Protocadherin/Cadherin-CA"/>
</dbReference>
<evidence type="ECO:0000256" key="2">
    <source>
        <dbReference type="ARBA" id="ARBA00022692"/>
    </source>
</evidence>
<feature type="domain" description="Cadherin" evidence="9">
    <location>
        <begin position="357"/>
        <end position="437"/>
    </location>
</feature>
<evidence type="ECO:0000256" key="8">
    <source>
        <dbReference type="PROSITE-ProRule" id="PRU00043"/>
    </source>
</evidence>
<dbReference type="PANTHER" id="PTHR24028:SF263">
    <property type="entry name" value="CADHERIN-RELATED FAMILY MEMBER 1"/>
    <property type="match status" value="1"/>
</dbReference>
<evidence type="ECO:0000256" key="7">
    <source>
        <dbReference type="ARBA" id="ARBA00023180"/>
    </source>
</evidence>
<organism evidence="10 11">
    <name type="scientific">Pomacea canaliculata</name>
    <name type="common">Golden apple snail</name>
    <dbReference type="NCBI Taxonomy" id="400727"/>
    <lineage>
        <taxon>Eukaryota</taxon>
        <taxon>Metazoa</taxon>
        <taxon>Spiralia</taxon>
        <taxon>Lophotrochozoa</taxon>
        <taxon>Mollusca</taxon>
        <taxon>Gastropoda</taxon>
        <taxon>Caenogastropoda</taxon>
        <taxon>Architaenioglossa</taxon>
        <taxon>Ampullarioidea</taxon>
        <taxon>Ampullariidae</taxon>
        <taxon>Pomacea</taxon>
    </lineage>
</organism>
<dbReference type="GO" id="GO:0005509">
    <property type="term" value="F:calcium ion binding"/>
    <property type="evidence" value="ECO:0007669"/>
    <property type="project" value="UniProtKB-UniRule"/>
</dbReference>
<feature type="domain" description="Cadherin" evidence="9">
    <location>
        <begin position="104"/>
        <end position="219"/>
    </location>
</feature>
<keyword evidence="11" id="KW-1185">Reference proteome</keyword>
<keyword evidence="6" id="KW-0472">Membrane</keyword>
<dbReference type="InterPro" id="IPR015919">
    <property type="entry name" value="Cadherin-like_sf"/>
</dbReference>
<dbReference type="PRINTS" id="PR00205">
    <property type="entry name" value="CADHERIN"/>
</dbReference>
<dbReference type="Proteomes" id="UP000245119">
    <property type="component" value="Linkage Group LG1"/>
</dbReference>
<feature type="domain" description="Cadherin" evidence="9">
    <location>
        <begin position="10"/>
        <end position="103"/>
    </location>
</feature>
<keyword evidence="7" id="KW-0325">Glycoprotein</keyword>
<dbReference type="PANTHER" id="PTHR24028">
    <property type="entry name" value="CADHERIN-87A"/>
    <property type="match status" value="1"/>
</dbReference>
<dbReference type="SMART" id="SM00112">
    <property type="entry name" value="CA"/>
    <property type="match status" value="6"/>
</dbReference>
<dbReference type="InterPro" id="IPR020894">
    <property type="entry name" value="Cadherin_CS"/>
</dbReference>
<dbReference type="PROSITE" id="PS00232">
    <property type="entry name" value="CADHERIN_1"/>
    <property type="match status" value="3"/>
</dbReference>
<keyword evidence="3" id="KW-0677">Repeat</keyword>
<dbReference type="Pfam" id="PF00028">
    <property type="entry name" value="Cadherin"/>
    <property type="match status" value="4"/>
</dbReference>
<comment type="caution">
    <text evidence="10">The sequence shown here is derived from an EMBL/GenBank/DDBJ whole genome shotgun (WGS) entry which is preliminary data.</text>
</comment>
<feature type="domain" description="Cadherin" evidence="9">
    <location>
        <begin position="541"/>
        <end position="631"/>
    </location>
</feature>
<dbReference type="Gene3D" id="2.60.40.60">
    <property type="entry name" value="Cadherins"/>
    <property type="match status" value="6"/>
</dbReference>
<dbReference type="AlphaFoldDB" id="A0A2T7Q0R9"/>
<evidence type="ECO:0000256" key="6">
    <source>
        <dbReference type="ARBA" id="ARBA00023136"/>
    </source>
</evidence>
<accession>A0A2T7Q0R9</accession>
<evidence type="ECO:0000313" key="11">
    <source>
        <dbReference type="Proteomes" id="UP000245119"/>
    </source>
</evidence>
<reference evidence="10 11" key="1">
    <citation type="submission" date="2018-04" db="EMBL/GenBank/DDBJ databases">
        <title>The genome of golden apple snail Pomacea canaliculata provides insight into stress tolerance and invasive adaptation.</title>
        <authorList>
            <person name="Liu C."/>
            <person name="Liu B."/>
            <person name="Ren Y."/>
            <person name="Zhang Y."/>
            <person name="Wang H."/>
            <person name="Li S."/>
            <person name="Jiang F."/>
            <person name="Yin L."/>
            <person name="Zhang G."/>
            <person name="Qian W."/>
            <person name="Fan W."/>
        </authorList>
    </citation>
    <scope>NUCLEOTIDE SEQUENCE [LARGE SCALE GENOMIC DNA]</scope>
    <source>
        <strain evidence="10">SZHN2017</strain>
        <tissue evidence="10">Muscle</tissue>
    </source>
</reference>
<dbReference type="EMBL" id="PZQS01000001">
    <property type="protein sequence ID" value="PVD39237.1"/>
    <property type="molecule type" value="Genomic_DNA"/>
</dbReference>
<gene>
    <name evidence="10" type="ORF">C0Q70_01865</name>
</gene>
<keyword evidence="4 8" id="KW-0106">Calcium</keyword>
<dbReference type="InterPro" id="IPR002126">
    <property type="entry name" value="Cadherin-like_dom"/>
</dbReference>
<evidence type="ECO:0000256" key="1">
    <source>
        <dbReference type="ARBA" id="ARBA00004167"/>
    </source>
</evidence>
<dbReference type="GO" id="GO:0005886">
    <property type="term" value="C:plasma membrane"/>
    <property type="evidence" value="ECO:0007669"/>
    <property type="project" value="InterPro"/>
</dbReference>
<keyword evidence="5" id="KW-1133">Transmembrane helix</keyword>
<dbReference type="CDD" id="cd11304">
    <property type="entry name" value="Cadherin_repeat"/>
    <property type="match status" value="5"/>
</dbReference>
<dbReference type="SUPFAM" id="SSF49313">
    <property type="entry name" value="Cadherin-like"/>
    <property type="match status" value="6"/>
</dbReference>